<evidence type="ECO:0000256" key="2">
    <source>
        <dbReference type="ARBA" id="ARBA00023242"/>
    </source>
</evidence>
<feature type="compositionally biased region" description="Basic and acidic residues" evidence="3">
    <location>
        <begin position="95"/>
        <end position="107"/>
    </location>
</feature>
<evidence type="ECO:0000313" key="4">
    <source>
        <dbReference type="EMBL" id="GHP08881.1"/>
    </source>
</evidence>
<evidence type="ECO:0000256" key="3">
    <source>
        <dbReference type="SAM" id="MobiDB-lite"/>
    </source>
</evidence>
<dbReference type="EMBL" id="BNJQ01000022">
    <property type="protein sequence ID" value="GHP08881.1"/>
    <property type="molecule type" value="Genomic_DNA"/>
</dbReference>
<protein>
    <recommendedName>
        <fullName evidence="6">HhH-GPD domain-containing protein</fullName>
    </recommendedName>
</protein>
<dbReference type="InterPro" id="IPR011257">
    <property type="entry name" value="DNA_glycosylase"/>
</dbReference>
<keyword evidence="2" id="KW-0539">Nucleus</keyword>
<accession>A0A830HTR5</accession>
<sequence length="352" mass="39400">MASASSVPPPREGLHLNDYELLRLSHIRRNHEYMMRLGIKPLVAAMNTLPNTHVVDGPATPSMEEKKQRKRRSGVSKGCSREPSRKSRRIASIKPEVDLDTARKVVDGDDDWDNENSEEDDNAGPKQRASKYAKTEDAVKDAQAYLESTRSALNVQFDERAKQAGDDSDKWHAEAVRRWGASVGATEVEPITDWKAFVVSRNTTPPPVSNTALLQEFYAHDCWQLLVVCVLMSRVSSWEVKDRVVSAFFEAYPTPSAVVAGDVTSDALFAILKPLGLFPFRFKSLMEITRTFLSKPRLHVDLGDNKVYGLGAFGVENYRVFCRGDLSGSFTDTTIKGYVTKALKKKKMKTRV</sequence>
<name>A0A830HTR5_9CHLO</name>
<reference evidence="4" key="1">
    <citation type="submission" date="2020-10" db="EMBL/GenBank/DDBJ databases">
        <title>Unveiling of a novel bifunctional photoreceptor, Dualchrome1, isolated from a cosmopolitan green alga.</title>
        <authorList>
            <person name="Suzuki S."/>
            <person name="Kawachi M."/>
        </authorList>
    </citation>
    <scope>NUCLEOTIDE SEQUENCE</scope>
    <source>
        <strain evidence="4">NIES 2893</strain>
    </source>
</reference>
<proteinExistence type="predicted"/>
<dbReference type="Proteomes" id="UP000660262">
    <property type="component" value="Unassembled WGS sequence"/>
</dbReference>
<dbReference type="PANTHER" id="PTHR15074">
    <property type="entry name" value="METHYL-CPG-BINDING PROTEIN"/>
    <property type="match status" value="1"/>
</dbReference>
<keyword evidence="5" id="KW-1185">Reference proteome</keyword>
<dbReference type="GO" id="GO:0003677">
    <property type="term" value="F:DNA binding"/>
    <property type="evidence" value="ECO:0007669"/>
    <property type="project" value="InterPro"/>
</dbReference>
<evidence type="ECO:0000313" key="5">
    <source>
        <dbReference type="Proteomes" id="UP000660262"/>
    </source>
</evidence>
<dbReference type="PANTHER" id="PTHR15074:SF0">
    <property type="entry name" value="METHYL-CPG-BINDING DOMAIN PROTEIN 4-LIKE PROTEIN"/>
    <property type="match status" value="1"/>
</dbReference>
<dbReference type="GO" id="GO:0005634">
    <property type="term" value="C:nucleus"/>
    <property type="evidence" value="ECO:0007669"/>
    <property type="project" value="UniProtKB-SubCell"/>
</dbReference>
<feature type="compositionally biased region" description="Acidic residues" evidence="3">
    <location>
        <begin position="108"/>
        <end position="122"/>
    </location>
</feature>
<evidence type="ECO:0008006" key="6">
    <source>
        <dbReference type="Google" id="ProtNLM"/>
    </source>
</evidence>
<dbReference type="GO" id="GO:0006281">
    <property type="term" value="P:DNA repair"/>
    <property type="evidence" value="ECO:0007669"/>
    <property type="project" value="InterPro"/>
</dbReference>
<dbReference type="GO" id="GO:0003824">
    <property type="term" value="F:catalytic activity"/>
    <property type="evidence" value="ECO:0007669"/>
    <property type="project" value="InterPro"/>
</dbReference>
<dbReference type="SUPFAM" id="SSF48150">
    <property type="entry name" value="DNA-glycosylase"/>
    <property type="match status" value="1"/>
</dbReference>
<evidence type="ECO:0000256" key="1">
    <source>
        <dbReference type="ARBA" id="ARBA00004123"/>
    </source>
</evidence>
<comment type="subcellular location">
    <subcellularLocation>
        <location evidence="1">Nucleus</location>
    </subcellularLocation>
</comment>
<dbReference type="OrthoDB" id="10265068at2759"/>
<dbReference type="InterPro" id="IPR045138">
    <property type="entry name" value="MeCP2/MBD4"/>
</dbReference>
<dbReference type="Gene3D" id="1.10.340.30">
    <property type="entry name" value="Hypothetical protein, domain 2"/>
    <property type="match status" value="1"/>
</dbReference>
<feature type="region of interest" description="Disordered" evidence="3">
    <location>
        <begin position="51"/>
        <end position="134"/>
    </location>
</feature>
<dbReference type="AlphaFoldDB" id="A0A830HTR5"/>
<gene>
    <name evidence="4" type="ORF">PPROV_000761800</name>
</gene>
<comment type="caution">
    <text evidence="4">The sequence shown here is derived from an EMBL/GenBank/DDBJ whole genome shotgun (WGS) entry which is preliminary data.</text>
</comment>
<organism evidence="4 5">
    <name type="scientific">Pycnococcus provasolii</name>
    <dbReference type="NCBI Taxonomy" id="41880"/>
    <lineage>
        <taxon>Eukaryota</taxon>
        <taxon>Viridiplantae</taxon>
        <taxon>Chlorophyta</taxon>
        <taxon>Pseudoscourfieldiophyceae</taxon>
        <taxon>Pseudoscourfieldiales</taxon>
        <taxon>Pycnococcaceae</taxon>
        <taxon>Pycnococcus</taxon>
    </lineage>
</organism>